<evidence type="ECO:0000313" key="1">
    <source>
        <dbReference type="EMBL" id="CAI2366362.1"/>
    </source>
</evidence>
<dbReference type="AlphaFoldDB" id="A0AAD1UCK1"/>
<gene>
    <name evidence="1" type="ORF">ECRASSUSDP1_LOCUS7635</name>
</gene>
<accession>A0AAD1UCK1</accession>
<proteinExistence type="predicted"/>
<reference evidence="1" key="1">
    <citation type="submission" date="2023-07" db="EMBL/GenBank/DDBJ databases">
        <authorList>
            <consortium name="AG Swart"/>
            <person name="Singh M."/>
            <person name="Singh A."/>
            <person name="Seah K."/>
            <person name="Emmerich C."/>
        </authorList>
    </citation>
    <scope>NUCLEOTIDE SEQUENCE</scope>
    <source>
        <strain evidence="1">DP1</strain>
    </source>
</reference>
<keyword evidence="2" id="KW-1185">Reference proteome</keyword>
<protein>
    <submittedName>
        <fullName evidence="1">Uncharacterized protein</fullName>
    </submittedName>
</protein>
<dbReference type="EMBL" id="CAMPGE010007445">
    <property type="protein sequence ID" value="CAI2366362.1"/>
    <property type="molecule type" value="Genomic_DNA"/>
</dbReference>
<sequence>MVLTFGSICSAPLLLHVFKYFGHMDQVYLILSQLNKSTNRIIKAYEPCFLLECSKKPLICYLYRRRNLKKYLSQPHMRFFEIKIKIHHRKQAINLKTLCVSLRKREMKDIKINRTSVDPLNPDKMCNPLLQLTVVKGRIRKLLEKKKSGKLCDKDQFELNKLTGAEAELQGKNYIRYLNINSIVFGISNDINIVSFLKKTKPELFEYPYLKVTTSSEVEARSDFLADFKINSIHYQKSRCILTQPKLDQCKFSYLIFHHQRCNGFLRLHYNDQKLPKHSRRHCSIRHVLLNNSDPIYKWEAFFYEILRNPDLVFAKKLKIINMEFICNTGLLALLETLCGTGFEKVKQVYPDFHGLELYPPIDEDLEREAITLPVRKISRSEDNSMKIFNKISVFLKQDEIYQFDICFQSPGILKCDRILAKDEENYYFGEVFKCSLEQITSIDKIPIDTFNGKIAYDALLSEDMTVISVHKMDLLGLKKQIKSFQPSF</sequence>
<comment type="caution">
    <text evidence="1">The sequence shown here is derived from an EMBL/GenBank/DDBJ whole genome shotgun (WGS) entry which is preliminary data.</text>
</comment>
<evidence type="ECO:0000313" key="2">
    <source>
        <dbReference type="Proteomes" id="UP001295684"/>
    </source>
</evidence>
<name>A0AAD1UCK1_EUPCR</name>
<dbReference type="Proteomes" id="UP001295684">
    <property type="component" value="Unassembled WGS sequence"/>
</dbReference>
<organism evidence="1 2">
    <name type="scientific">Euplotes crassus</name>
    <dbReference type="NCBI Taxonomy" id="5936"/>
    <lineage>
        <taxon>Eukaryota</taxon>
        <taxon>Sar</taxon>
        <taxon>Alveolata</taxon>
        <taxon>Ciliophora</taxon>
        <taxon>Intramacronucleata</taxon>
        <taxon>Spirotrichea</taxon>
        <taxon>Hypotrichia</taxon>
        <taxon>Euplotida</taxon>
        <taxon>Euplotidae</taxon>
        <taxon>Moneuplotes</taxon>
    </lineage>
</organism>